<reference evidence="2 3" key="1">
    <citation type="journal article" date="2009" name="Appl. Environ. Microbiol.">
        <title>Rhizobium sp. strain NGR234 possesses a remarkable number of secretion systems.</title>
        <authorList>
            <person name="Schmeisser C."/>
            <person name="Liesegang H."/>
            <person name="Krysciak D."/>
            <person name="Bakkou N."/>
            <person name="Le Quere A."/>
            <person name="Wollherr A."/>
            <person name="Heinemeyer I."/>
            <person name="Morgenstern B."/>
            <person name="Pommerening-Roeser A."/>
            <person name="Flores M."/>
            <person name="Palacios R."/>
            <person name="Brenner S."/>
            <person name="Gottschalk G."/>
            <person name="Schmitz R.A."/>
            <person name="Broughton W.J."/>
            <person name="Perret X."/>
            <person name="Strittmatter A.W."/>
            <person name="Streit W.R."/>
        </authorList>
    </citation>
    <scope>NUCLEOTIDE SEQUENCE [LARGE SCALE GENOMIC DNA]</scope>
    <source>
        <strain evidence="3">NBRC 101917 / NGR234</strain>
    </source>
</reference>
<evidence type="ECO:0008006" key="4">
    <source>
        <dbReference type="Google" id="ProtNLM"/>
    </source>
</evidence>
<dbReference type="Proteomes" id="UP000001054">
    <property type="component" value="Chromosome"/>
</dbReference>
<dbReference type="OrthoDB" id="8421550at2"/>
<proteinExistence type="predicted"/>
<evidence type="ECO:0000313" key="3">
    <source>
        <dbReference type="Proteomes" id="UP000001054"/>
    </source>
</evidence>
<dbReference type="HOGENOM" id="CLU_2571462_0_0_5"/>
<evidence type="ECO:0000256" key="1">
    <source>
        <dbReference type="SAM" id="Phobius"/>
    </source>
</evidence>
<keyword evidence="1" id="KW-0812">Transmembrane</keyword>
<protein>
    <recommendedName>
        <fullName evidence="4">Transmembrane protein</fullName>
    </recommendedName>
</protein>
<dbReference type="PATRIC" id="fig|394.7.peg.3965"/>
<dbReference type="eggNOG" id="ENOG50312KW">
    <property type="taxonomic scope" value="Bacteria"/>
</dbReference>
<feature type="transmembrane region" description="Helical" evidence="1">
    <location>
        <begin position="47"/>
        <end position="65"/>
    </location>
</feature>
<organism evidence="2 3">
    <name type="scientific">Sinorhizobium fredii (strain NBRC 101917 / NGR234)</name>
    <dbReference type="NCBI Taxonomy" id="394"/>
    <lineage>
        <taxon>Bacteria</taxon>
        <taxon>Pseudomonadati</taxon>
        <taxon>Pseudomonadota</taxon>
        <taxon>Alphaproteobacteria</taxon>
        <taxon>Hyphomicrobiales</taxon>
        <taxon>Rhizobiaceae</taxon>
        <taxon>Sinorhizobium/Ensifer group</taxon>
        <taxon>Sinorhizobium</taxon>
    </lineage>
</organism>
<accession>C3MAT1</accession>
<dbReference type="KEGG" id="rhi:NGR_c11390"/>
<sequence length="81" mass="9153">MQIDHNPHEPSRAALKIIGVLTAVIVLAVMVPVTFGMRWSVQQLPEWLLLPIFVGFMCFAAGFFIGRKDAFRQLRTPGRDE</sequence>
<keyword evidence="3" id="KW-1185">Reference proteome</keyword>
<keyword evidence="1" id="KW-1133">Transmembrane helix</keyword>
<evidence type="ECO:0000313" key="2">
    <source>
        <dbReference type="EMBL" id="ACP24924.1"/>
    </source>
</evidence>
<dbReference type="EMBL" id="CP001389">
    <property type="protein sequence ID" value="ACP24924.1"/>
    <property type="molecule type" value="Genomic_DNA"/>
</dbReference>
<dbReference type="RefSeq" id="WP_012707707.1">
    <property type="nucleotide sequence ID" value="NC_012587.1"/>
</dbReference>
<name>C3MAT1_SINFN</name>
<gene>
    <name evidence="2" type="ordered locus">NGR_c11390</name>
</gene>
<feature type="transmembrane region" description="Helical" evidence="1">
    <location>
        <begin position="12"/>
        <end position="35"/>
    </location>
</feature>
<dbReference type="STRING" id="394.NGR_c11390"/>
<keyword evidence="1" id="KW-0472">Membrane</keyword>
<dbReference type="AlphaFoldDB" id="C3MAT1"/>